<organism evidence="1 2">
    <name type="scientific">Arctium lappa</name>
    <name type="common">Greater burdock</name>
    <name type="synonym">Lappa major</name>
    <dbReference type="NCBI Taxonomy" id="4217"/>
    <lineage>
        <taxon>Eukaryota</taxon>
        <taxon>Viridiplantae</taxon>
        <taxon>Streptophyta</taxon>
        <taxon>Embryophyta</taxon>
        <taxon>Tracheophyta</taxon>
        <taxon>Spermatophyta</taxon>
        <taxon>Magnoliopsida</taxon>
        <taxon>eudicotyledons</taxon>
        <taxon>Gunneridae</taxon>
        <taxon>Pentapetalae</taxon>
        <taxon>asterids</taxon>
        <taxon>campanulids</taxon>
        <taxon>Asterales</taxon>
        <taxon>Asteraceae</taxon>
        <taxon>Carduoideae</taxon>
        <taxon>Cardueae</taxon>
        <taxon>Arctiinae</taxon>
        <taxon>Arctium</taxon>
    </lineage>
</organism>
<name>A0ACB9AZJ2_ARCLA</name>
<evidence type="ECO:0000313" key="2">
    <source>
        <dbReference type="Proteomes" id="UP001055879"/>
    </source>
</evidence>
<gene>
    <name evidence="1" type="ORF">L6452_21873</name>
</gene>
<reference evidence="1 2" key="2">
    <citation type="journal article" date="2022" name="Mol. Ecol. Resour.">
        <title>The genomes of chicory, endive, great burdock and yacon provide insights into Asteraceae paleo-polyploidization history and plant inulin production.</title>
        <authorList>
            <person name="Fan W."/>
            <person name="Wang S."/>
            <person name="Wang H."/>
            <person name="Wang A."/>
            <person name="Jiang F."/>
            <person name="Liu H."/>
            <person name="Zhao H."/>
            <person name="Xu D."/>
            <person name="Zhang Y."/>
        </authorList>
    </citation>
    <scope>NUCLEOTIDE SEQUENCE [LARGE SCALE GENOMIC DNA]</scope>
    <source>
        <strain evidence="2">cv. Niubang</strain>
    </source>
</reference>
<dbReference type="Proteomes" id="UP001055879">
    <property type="component" value="Linkage Group LG07"/>
</dbReference>
<evidence type="ECO:0000313" key="1">
    <source>
        <dbReference type="EMBL" id="KAI3714911.1"/>
    </source>
</evidence>
<accession>A0ACB9AZJ2</accession>
<sequence>MALTTNFSSTLREQRWVDQISKKFIREVTIDISDENPTCVFNVPKSITIFKPEAYIPEVIALGPYHHMDPRLYHMERYKIASAKFFFNQSHPQQRNIKFQELLINKLKELDHVVRGCYHSYLDLDDNTLSWIVAIDGLFLLNLLHDYYVDLGGKKMQARNSILYRDLMLFENQIPFVLLVEISKTIKYNSSEKDEGRVELLFMMESFCQAISPLKLASISSRSYHATSHLHLLDLMYHLIVNNGISDTEGASQDEEEVAKEDESEEVEVIEEDMNTICNNIGEITKVGLKFGIGRKILSPVQVIQDIPWDKISTIFGLKTKDLGKHEGPVVEEIKIPSVSSLHYYAGITFRSTSGGIRDLKFIEEEAALYLPVITLNVNSEAILRNLVAYETAMNYSHYGHSFSEFVDLISGLIDDAEDARLLKQKGIIEGELTNNQIAKLFNGMNKSTNNSSNKTVSRVNSYYKKRLVVKVFKFMKKKLFSSWKVITSLSTVLLLLLLVLYSFCEFYGCSKFFGSNN</sequence>
<protein>
    <submittedName>
        <fullName evidence="1">Uncharacterized protein</fullName>
    </submittedName>
</protein>
<proteinExistence type="predicted"/>
<keyword evidence="2" id="KW-1185">Reference proteome</keyword>
<dbReference type="EMBL" id="CM042053">
    <property type="protein sequence ID" value="KAI3714911.1"/>
    <property type="molecule type" value="Genomic_DNA"/>
</dbReference>
<comment type="caution">
    <text evidence="1">The sequence shown here is derived from an EMBL/GenBank/DDBJ whole genome shotgun (WGS) entry which is preliminary data.</text>
</comment>
<reference evidence="2" key="1">
    <citation type="journal article" date="2022" name="Mol. Ecol. Resour.">
        <title>The genomes of chicory, endive, great burdock and yacon provide insights into Asteraceae palaeo-polyploidization history and plant inulin production.</title>
        <authorList>
            <person name="Fan W."/>
            <person name="Wang S."/>
            <person name="Wang H."/>
            <person name="Wang A."/>
            <person name="Jiang F."/>
            <person name="Liu H."/>
            <person name="Zhao H."/>
            <person name="Xu D."/>
            <person name="Zhang Y."/>
        </authorList>
    </citation>
    <scope>NUCLEOTIDE SEQUENCE [LARGE SCALE GENOMIC DNA]</scope>
    <source>
        <strain evidence="2">cv. Niubang</strain>
    </source>
</reference>